<name>A0A830C6N0_9LAMI</name>
<comment type="subcellular location">
    <subcellularLocation>
        <location evidence="2 7">Membrane</location>
        <topology evidence="2 7">Multi-pass membrane protein</topology>
    </subcellularLocation>
</comment>
<gene>
    <name evidence="9" type="ORF">PHJA_001623000</name>
</gene>
<evidence type="ECO:0000256" key="2">
    <source>
        <dbReference type="ARBA" id="ARBA00004141"/>
    </source>
</evidence>
<keyword evidence="4 7" id="KW-0812">Transmembrane</keyword>
<keyword evidence="7" id="KW-0813">Transport</keyword>
<dbReference type="GO" id="GO:0005794">
    <property type="term" value="C:Golgi apparatus"/>
    <property type="evidence" value="ECO:0007669"/>
    <property type="project" value="TreeGrafter"/>
</dbReference>
<dbReference type="PANTHER" id="PTHR19317:SF53">
    <property type="entry name" value="PRA1 FAMILY PROTEIN G1"/>
    <property type="match status" value="1"/>
</dbReference>
<comment type="similarity">
    <text evidence="3 7">Belongs to the PRA1 family.</text>
</comment>
<dbReference type="GO" id="GO:0005783">
    <property type="term" value="C:endoplasmic reticulum"/>
    <property type="evidence" value="ECO:0007669"/>
    <property type="project" value="TreeGrafter"/>
</dbReference>
<comment type="caution">
    <text evidence="9">The sequence shown here is derived from an EMBL/GenBank/DDBJ whole genome shotgun (WGS) entry which is preliminary data.</text>
</comment>
<dbReference type="EMBL" id="BMAC01000364">
    <property type="protein sequence ID" value="GFP94786.1"/>
    <property type="molecule type" value="Genomic_DNA"/>
</dbReference>
<evidence type="ECO:0000313" key="9">
    <source>
        <dbReference type="EMBL" id="GFP94786.1"/>
    </source>
</evidence>
<evidence type="ECO:0000256" key="1">
    <source>
        <dbReference type="ARBA" id="ARBA00002501"/>
    </source>
</evidence>
<dbReference type="OrthoDB" id="63113at2759"/>
<keyword evidence="10" id="KW-1185">Reference proteome</keyword>
<dbReference type="GO" id="GO:0016192">
    <property type="term" value="P:vesicle-mediated transport"/>
    <property type="evidence" value="ECO:0007669"/>
    <property type="project" value="TreeGrafter"/>
</dbReference>
<evidence type="ECO:0000256" key="5">
    <source>
        <dbReference type="ARBA" id="ARBA00022989"/>
    </source>
</evidence>
<dbReference type="InterPro" id="IPR004895">
    <property type="entry name" value="Prenylated_rab_accept_PRA1"/>
</dbReference>
<organism evidence="9 10">
    <name type="scientific">Phtheirospermum japonicum</name>
    <dbReference type="NCBI Taxonomy" id="374723"/>
    <lineage>
        <taxon>Eukaryota</taxon>
        <taxon>Viridiplantae</taxon>
        <taxon>Streptophyta</taxon>
        <taxon>Embryophyta</taxon>
        <taxon>Tracheophyta</taxon>
        <taxon>Spermatophyta</taxon>
        <taxon>Magnoliopsida</taxon>
        <taxon>eudicotyledons</taxon>
        <taxon>Gunneridae</taxon>
        <taxon>Pentapetalae</taxon>
        <taxon>asterids</taxon>
        <taxon>lamiids</taxon>
        <taxon>Lamiales</taxon>
        <taxon>Orobanchaceae</taxon>
        <taxon>Orobanchaceae incertae sedis</taxon>
        <taxon>Phtheirospermum</taxon>
    </lineage>
</organism>
<dbReference type="Proteomes" id="UP000653305">
    <property type="component" value="Unassembled WGS sequence"/>
</dbReference>
<evidence type="ECO:0000313" key="10">
    <source>
        <dbReference type="Proteomes" id="UP000653305"/>
    </source>
</evidence>
<evidence type="ECO:0000256" key="6">
    <source>
        <dbReference type="ARBA" id="ARBA00023136"/>
    </source>
</evidence>
<evidence type="ECO:0000256" key="7">
    <source>
        <dbReference type="RuleBase" id="RU363107"/>
    </source>
</evidence>
<protein>
    <recommendedName>
        <fullName evidence="7">PRA1 family protein</fullName>
    </recommendedName>
</protein>
<evidence type="ECO:0000256" key="3">
    <source>
        <dbReference type="ARBA" id="ARBA00006483"/>
    </source>
</evidence>
<feature type="transmembrane region" description="Helical" evidence="7">
    <location>
        <begin position="68"/>
        <end position="86"/>
    </location>
</feature>
<dbReference type="Pfam" id="PF03208">
    <property type="entry name" value="PRA1"/>
    <property type="match status" value="1"/>
</dbReference>
<keyword evidence="6 7" id="KW-0472">Membrane</keyword>
<dbReference type="AlphaFoldDB" id="A0A830C6N0"/>
<accession>A0A830C6N0</accession>
<evidence type="ECO:0000256" key="4">
    <source>
        <dbReference type="ARBA" id="ARBA00022692"/>
    </source>
</evidence>
<feature type="transmembrane region" description="Helical" evidence="7">
    <location>
        <begin position="147"/>
        <end position="165"/>
    </location>
</feature>
<dbReference type="PANTHER" id="PTHR19317">
    <property type="entry name" value="PRENYLATED RAB ACCEPTOR 1-RELATED"/>
    <property type="match status" value="1"/>
</dbReference>
<evidence type="ECO:0000256" key="8">
    <source>
        <dbReference type="SAM" id="MobiDB-lite"/>
    </source>
</evidence>
<dbReference type="GO" id="GO:0016020">
    <property type="term" value="C:membrane"/>
    <property type="evidence" value="ECO:0007669"/>
    <property type="project" value="UniProtKB-SubCell"/>
</dbReference>
<feature type="transmembrane region" description="Helical" evidence="7">
    <location>
        <begin position="122"/>
        <end position="141"/>
    </location>
</feature>
<reference evidence="9" key="1">
    <citation type="submission" date="2020-07" db="EMBL/GenBank/DDBJ databases">
        <title>Ethylene signaling mediates host invasion by parasitic plants.</title>
        <authorList>
            <person name="Yoshida S."/>
        </authorList>
    </citation>
    <scope>NUCLEOTIDE SEQUENCE</scope>
    <source>
        <strain evidence="9">Okayama</strain>
    </source>
</reference>
<proteinExistence type="inferred from homology"/>
<feature type="region of interest" description="Disordered" evidence="8">
    <location>
        <begin position="186"/>
        <end position="208"/>
    </location>
</feature>
<keyword evidence="5 7" id="KW-1133">Transmembrane helix</keyword>
<sequence length="208" mass="22303">MPSTSTSTSAAARYTTIPISGVDVIYRSTQNLSASLSRCRSWPEFLTTTAFDLPLSLSAAYVRFRRNSTYFSVNYAIIITACAAISLIGSPIALIVIGFVYFLWLILHFFREDPLLIWGHQVSDWAVIVGLVLVSIAAFWITGPLNSLSIGVGLGLLISVVHGVLRNPEGLFLDENDAVSNGLIVSNSKPTAPGPGTRSGGISFNPPV</sequence>
<comment type="function">
    <text evidence="1 7">May be involved in both secretory and endocytic intracellular trafficking in the endosomal/prevacuolar compartments.</text>
</comment>